<dbReference type="Pfam" id="PF06985">
    <property type="entry name" value="HET"/>
    <property type="match status" value="1"/>
</dbReference>
<dbReference type="RefSeq" id="XP_018383439.1">
    <property type="nucleotide sequence ID" value="XM_018533721.1"/>
</dbReference>
<feature type="non-terminal residue" evidence="2">
    <location>
        <position position="55"/>
    </location>
</feature>
<gene>
    <name evidence="2" type="ORF">CC77DRAFT_921533</name>
</gene>
<sequence>LGLGFSWIGLICIVQDDVGDWAEESSRMSHIYANVAPKMAASAADEPTEGFLGVR</sequence>
<feature type="non-terminal residue" evidence="2">
    <location>
        <position position="1"/>
    </location>
</feature>
<evidence type="ECO:0000259" key="1">
    <source>
        <dbReference type="Pfam" id="PF06985"/>
    </source>
</evidence>
<reference evidence="2 3" key="1">
    <citation type="submission" date="2016-05" db="EMBL/GenBank/DDBJ databases">
        <title>Comparative analysis of secretome profiles of manganese(II)-oxidizing ascomycete fungi.</title>
        <authorList>
            <consortium name="DOE Joint Genome Institute"/>
            <person name="Zeiner C.A."/>
            <person name="Purvine S.O."/>
            <person name="Zink E.M."/>
            <person name="Wu S."/>
            <person name="Pasa-Tolic L."/>
            <person name="Chaput D.L."/>
            <person name="Haridas S."/>
            <person name="Grigoriev I.V."/>
            <person name="Santelli C.M."/>
            <person name="Hansel C.M."/>
        </authorList>
    </citation>
    <scope>NUCLEOTIDE SEQUENCE [LARGE SCALE GENOMIC DNA]</scope>
    <source>
        <strain evidence="2 3">SRC1lrK2f</strain>
    </source>
</reference>
<dbReference type="Proteomes" id="UP000077248">
    <property type="component" value="Unassembled WGS sequence"/>
</dbReference>
<dbReference type="EMBL" id="KV441485">
    <property type="protein sequence ID" value="OAG18018.1"/>
    <property type="molecule type" value="Genomic_DNA"/>
</dbReference>
<evidence type="ECO:0000313" key="2">
    <source>
        <dbReference type="EMBL" id="OAG18018.1"/>
    </source>
</evidence>
<accession>A0A177DET9</accession>
<proteinExistence type="predicted"/>
<dbReference type="KEGG" id="aalt:CC77DRAFT_921533"/>
<keyword evidence="3" id="KW-1185">Reference proteome</keyword>
<dbReference type="AlphaFoldDB" id="A0A177DET9"/>
<dbReference type="InterPro" id="IPR010730">
    <property type="entry name" value="HET"/>
</dbReference>
<dbReference type="VEuPathDB" id="FungiDB:CC77DRAFT_921533"/>
<name>A0A177DET9_ALTAL</name>
<feature type="domain" description="Heterokaryon incompatibility" evidence="1">
    <location>
        <begin position="6"/>
        <end position="54"/>
    </location>
</feature>
<evidence type="ECO:0000313" key="3">
    <source>
        <dbReference type="Proteomes" id="UP000077248"/>
    </source>
</evidence>
<organism evidence="2 3">
    <name type="scientific">Alternaria alternata</name>
    <name type="common">Alternaria rot fungus</name>
    <name type="synonym">Torula alternata</name>
    <dbReference type="NCBI Taxonomy" id="5599"/>
    <lineage>
        <taxon>Eukaryota</taxon>
        <taxon>Fungi</taxon>
        <taxon>Dikarya</taxon>
        <taxon>Ascomycota</taxon>
        <taxon>Pezizomycotina</taxon>
        <taxon>Dothideomycetes</taxon>
        <taxon>Pleosporomycetidae</taxon>
        <taxon>Pleosporales</taxon>
        <taxon>Pleosporineae</taxon>
        <taxon>Pleosporaceae</taxon>
        <taxon>Alternaria</taxon>
        <taxon>Alternaria sect. Alternaria</taxon>
        <taxon>Alternaria alternata complex</taxon>
    </lineage>
</organism>
<dbReference type="GeneID" id="29119315"/>
<protein>
    <recommendedName>
        <fullName evidence="1">Heterokaryon incompatibility domain-containing protein</fullName>
    </recommendedName>
</protein>